<proteinExistence type="predicted"/>
<protein>
    <submittedName>
        <fullName evidence="1">Uncharacterized protein</fullName>
    </submittedName>
</protein>
<evidence type="ECO:0000313" key="1">
    <source>
        <dbReference type="EMBL" id="KAG0413940.1"/>
    </source>
</evidence>
<organism evidence="1 2">
    <name type="scientific">Ixodes persulcatus</name>
    <name type="common">Taiga tick</name>
    <dbReference type="NCBI Taxonomy" id="34615"/>
    <lineage>
        <taxon>Eukaryota</taxon>
        <taxon>Metazoa</taxon>
        <taxon>Ecdysozoa</taxon>
        <taxon>Arthropoda</taxon>
        <taxon>Chelicerata</taxon>
        <taxon>Arachnida</taxon>
        <taxon>Acari</taxon>
        <taxon>Parasitiformes</taxon>
        <taxon>Ixodida</taxon>
        <taxon>Ixodoidea</taxon>
        <taxon>Ixodidae</taxon>
        <taxon>Ixodinae</taxon>
        <taxon>Ixodes</taxon>
    </lineage>
</organism>
<gene>
    <name evidence="1" type="ORF">HPB47_008909</name>
</gene>
<sequence>MATRDVPEPRVLPLPAGPWTKQLKDFPSAFSESHIRGHGQAAGAQKHTSSGYKMFKACKVQNIFLHTTSASETIVKANVEASMTLTKRYAVHAVLCQDGQVSKASCSCKAGQGGVCKHVAALLWHMLDLIREGRSYIPDALACTEGARQWGPSSSKRGASTVSFKELEFVKHDSSNKAKSARKTTEVYVDVAQATVKRLHTDFMEKGIFPMFADVMEEAAFTPLPRNVQEHSNMDDGASAARISLPVKECWNHQMPPSDPCTLTLTEAQHLEEETRGQSRSMLWHTEREKRITASQFGDIVKRHAPVNETFLRTIFSGGHGATRHMRAGLQNEAAALKRYKAKQKVQVFGVGLCINPGLPMLGASPDGLVWDEDVQEYGLVEVKTVSRAIDANLTTFEEVMGRGFVEFIHADKSVNKKHKHYYQVTGQLALTGLRWCDLVVDWVNDCWVTRVPFDEALWVNVMVPCLTDFFFKYRKD</sequence>
<name>A0AC60P3I1_IXOPE</name>
<evidence type="ECO:0000313" key="2">
    <source>
        <dbReference type="Proteomes" id="UP000805193"/>
    </source>
</evidence>
<dbReference type="EMBL" id="JABSTQ010011219">
    <property type="protein sequence ID" value="KAG0413940.1"/>
    <property type="molecule type" value="Genomic_DNA"/>
</dbReference>
<comment type="caution">
    <text evidence="1">The sequence shown here is derived from an EMBL/GenBank/DDBJ whole genome shotgun (WGS) entry which is preliminary data.</text>
</comment>
<keyword evidence="2" id="KW-1185">Reference proteome</keyword>
<accession>A0AC60P3I1</accession>
<dbReference type="Proteomes" id="UP000805193">
    <property type="component" value="Unassembled WGS sequence"/>
</dbReference>
<reference evidence="1 2" key="1">
    <citation type="journal article" date="2020" name="Cell">
        <title>Large-Scale Comparative Analyses of Tick Genomes Elucidate Their Genetic Diversity and Vector Capacities.</title>
        <authorList>
            <consortium name="Tick Genome and Microbiome Consortium (TIGMIC)"/>
            <person name="Jia N."/>
            <person name="Wang J."/>
            <person name="Shi W."/>
            <person name="Du L."/>
            <person name="Sun Y."/>
            <person name="Zhan W."/>
            <person name="Jiang J.F."/>
            <person name="Wang Q."/>
            <person name="Zhang B."/>
            <person name="Ji P."/>
            <person name="Bell-Sakyi L."/>
            <person name="Cui X.M."/>
            <person name="Yuan T.T."/>
            <person name="Jiang B.G."/>
            <person name="Yang W.F."/>
            <person name="Lam T.T."/>
            <person name="Chang Q.C."/>
            <person name="Ding S.J."/>
            <person name="Wang X.J."/>
            <person name="Zhu J.G."/>
            <person name="Ruan X.D."/>
            <person name="Zhao L."/>
            <person name="Wei J.T."/>
            <person name="Ye R.Z."/>
            <person name="Que T.C."/>
            <person name="Du C.H."/>
            <person name="Zhou Y.H."/>
            <person name="Cheng J.X."/>
            <person name="Dai P.F."/>
            <person name="Guo W.B."/>
            <person name="Han X.H."/>
            <person name="Huang E.J."/>
            <person name="Li L.F."/>
            <person name="Wei W."/>
            <person name="Gao Y.C."/>
            <person name="Liu J.Z."/>
            <person name="Shao H.Z."/>
            <person name="Wang X."/>
            <person name="Wang C.C."/>
            <person name="Yang T.C."/>
            <person name="Huo Q.B."/>
            <person name="Li W."/>
            <person name="Chen H.Y."/>
            <person name="Chen S.E."/>
            <person name="Zhou L.G."/>
            <person name="Ni X.B."/>
            <person name="Tian J.H."/>
            <person name="Sheng Y."/>
            <person name="Liu T."/>
            <person name="Pan Y.S."/>
            <person name="Xia L.Y."/>
            <person name="Li J."/>
            <person name="Zhao F."/>
            <person name="Cao W.C."/>
        </authorList>
    </citation>
    <scope>NUCLEOTIDE SEQUENCE [LARGE SCALE GENOMIC DNA]</scope>
    <source>
        <strain evidence="1">Iper-2018</strain>
    </source>
</reference>